<protein>
    <submittedName>
        <fullName evidence="2">Uncharacterized protein</fullName>
    </submittedName>
</protein>
<accession>K0KMR4</accession>
<keyword evidence="3" id="KW-1185">Reference proteome</keyword>
<dbReference type="HOGENOM" id="CLU_2361350_0_0_1"/>
<feature type="region of interest" description="Disordered" evidence="1">
    <location>
        <begin position="25"/>
        <end position="96"/>
    </location>
</feature>
<gene>
    <name evidence="2" type="ORF">BN7_3052</name>
</gene>
<feature type="compositionally biased region" description="Basic residues" evidence="1">
    <location>
        <begin position="81"/>
        <end position="96"/>
    </location>
</feature>
<organism evidence="2 3">
    <name type="scientific">Wickerhamomyces ciferrii (strain ATCC 14091 / BCRC 22168 / CBS 111 / JCM 3599 / NBRC 0793 / NRRL Y-1031 F-60-10)</name>
    <name type="common">Yeast</name>
    <name type="synonym">Pichia ciferrii</name>
    <dbReference type="NCBI Taxonomy" id="1206466"/>
    <lineage>
        <taxon>Eukaryota</taxon>
        <taxon>Fungi</taxon>
        <taxon>Dikarya</taxon>
        <taxon>Ascomycota</taxon>
        <taxon>Saccharomycotina</taxon>
        <taxon>Saccharomycetes</taxon>
        <taxon>Phaffomycetales</taxon>
        <taxon>Wickerhamomycetaceae</taxon>
        <taxon>Wickerhamomyces</taxon>
    </lineage>
</organism>
<sequence length="96" mass="11275">MDKFVSNGKNDDRLIQKMIRELEEETPVKKRSVRPNTAFLNRLLQNTTRQNTKDTKSLQNEDKKEVKSDRKEKKTDLKVTKPSKNKSKRKNNKTTG</sequence>
<evidence type="ECO:0000313" key="3">
    <source>
        <dbReference type="Proteomes" id="UP000009328"/>
    </source>
</evidence>
<dbReference type="EMBL" id="CAIF01000080">
    <property type="protein sequence ID" value="CCH43502.1"/>
    <property type="molecule type" value="Genomic_DNA"/>
</dbReference>
<feature type="compositionally biased region" description="Basic and acidic residues" evidence="1">
    <location>
        <begin position="51"/>
        <end position="79"/>
    </location>
</feature>
<dbReference type="AlphaFoldDB" id="K0KMR4"/>
<dbReference type="Proteomes" id="UP000009328">
    <property type="component" value="Unassembled WGS sequence"/>
</dbReference>
<feature type="compositionally biased region" description="Polar residues" evidence="1">
    <location>
        <begin position="34"/>
        <end position="50"/>
    </location>
</feature>
<evidence type="ECO:0000313" key="2">
    <source>
        <dbReference type="EMBL" id="CCH43502.1"/>
    </source>
</evidence>
<reference evidence="2 3" key="1">
    <citation type="journal article" date="2012" name="Eukaryot. Cell">
        <title>Draft genome sequence of Wickerhamomyces ciferrii NRRL Y-1031 F-60-10.</title>
        <authorList>
            <person name="Schneider J."/>
            <person name="Andrea H."/>
            <person name="Blom J."/>
            <person name="Jaenicke S."/>
            <person name="Ruckert C."/>
            <person name="Schorsch C."/>
            <person name="Szczepanowski R."/>
            <person name="Farwick M."/>
            <person name="Goesmann A."/>
            <person name="Puhler A."/>
            <person name="Schaffer S."/>
            <person name="Tauch A."/>
            <person name="Kohler T."/>
            <person name="Brinkrolf K."/>
        </authorList>
    </citation>
    <scope>NUCLEOTIDE SEQUENCE [LARGE SCALE GENOMIC DNA]</scope>
    <source>
        <strain evidence="3">ATCC 14091 / BCRC 22168 / CBS 111 / JCM 3599 / NBRC 0793 / NRRL Y-1031 F-60-10</strain>
    </source>
</reference>
<dbReference type="InParanoid" id="K0KMR4"/>
<proteinExistence type="predicted"/>
<name>K0KMR4_WICCF</name>
<evidence type="ECO:0000256" key="1">
    <source>
        <dbReference type="SAM" id="MobiDB-lite"/>
    </source>
</evidence>
<comment type="caution">
    <text evidence="2">The sequence shown here is derived from an EMBL/GenBank/DDBJ whole genome shotgun (WGS) entry which is preliminary data.</text>
</comment>